<protein>
    <submittedName>
        <fullName evidence="1">Uncharacterized protein</fullName>
    </submittedName>
</protein>
<name>A0A9X2B4N7_9BACL</name>
<gene>
    <name evidence="1" type="ORF">MUG84_08795</name>
</gene>
<reference evidence="1" key="1">
    <citation type="submission" date="2022-04" db="EMBL/GenBank/DDBJ databases">
        <title>Paenibacillus mangrovi sp. nov., a novel endophytic bacterium isolated from bark of Kandelia candel.</title>
        <authorList>
            <person name="Tuo L."/>
        </authorList>
    </citation>
    <scope>NUCLEOTIDE SEQUENCE</scope>
    <source>
        <strain evidence="1">KQZ6P-2</strain>
    </source>
</reference>
<evidence type="ECO:0000313" key="2">
    <source>
        <dbReference type="Proteomes" id="UP001139347"/>
    </source>
</evidence>
<keyword evidence="2" id="KW-1185">Reference proteome</keyword>
<proteinExistence type="predicted"/>
<evidence type="ECO:0000313" key="1">
    <source>
        <dbReference type="EMBL" id="MCJ8011837.1"/>
    </source>
</evidence>
<dbReference type="EMBL" id="JALIRP010000003">
    <property type="protein sequence ID" value="MCJ8011837.1"/>
    <property type="molecule type" value="Genomic_DNA"/>
</dbReference>
<dbReference type="Proteomes" id="UP001139347">
    <property type="component" value="Unassembled WGS sequence"/>
</dbReference>
<comment type="caution">
    <text evidence="1">The sequence shown here is derived from an EMBL/GenBank/DDBJ whole genome shotgun (WGS) entry which is preliminary data.</text>
</comment>
<sequence>MASLVYHVAVSIDNFIADQAMIDGNLDPRSFFDKVRFLGLTGMFS</sequence>
<organism evidence="1 2">
    <name type="scientific">Paenibacillus mangrovi</name>
    <dbReference type="NCBI Taxonomy" id="2931978"/>
    <lineage>
        <taxon>Bacteria</taxon>
        <taxon>Bacillati</taxon>
        <taxon>Bacillota</taxon>
        <taxon>Bacilli</taxon>
        <taxon>Bacillales</taxon>
        <taxon>Paenibacillaceae</taxon>
        <taxon>Paenibacillus</taxon>
    </lineage>
</organism>
<accession>A0A9X2B4N7</accession>
<dbReference type="AlphaFoldDB" id="A0A9X2B4N7"/>